<organism evidence="1 2">
    <name type="scientific">Funneliformis geosporum</name>
    <dbReference type="NCBI Taxonomy" id="1117311"/>
    <lineage>
        <taxon>Eukaryota</taxon>
        <taxon>Fungi</taxon>
        <taxon>Fungi incertae sedis</taxon>
        <taxon>Mucoromycota</taxon>
        <taxon>Glomeromycotina</taxon>
        <taxon>Glomeromycetes</taxon>
        <taxon>Glomerales</taxon>
        <taxon>Glomeraceae</taxon>
        <taxon>Funneliformis</taxon>
    </lineage>
</organism>
<keyword evidence="2" id="KW-1185">Reference proteome</keyword>
<evidence type="ECO:0000313" key="2">
    <source>
        <dbReference type="Proteomes" id="UP001153678"/>
    </source>
</evidence>
<proteinExistence type="predicted"/>
<gene>
    <name evidence="1" type="ORF">FWILDA_LOCUS5960</name>
</gene>
<dbReference type="EMBL" id="CAMKVN010001029">
    <property type="protein sequence ID" value="CAI2173187.1"/>
    <property type="molecule type" value="Genomic_DNA"/>
</dbReference>
<dbReference type="Pfam" id="PF14441">
    <property type="entry name" value="OTT_1508_deam"/>
    <property type="match status" value="1"/>
</dbReference>
<reference evidence="1" key="1">
    <citation type="submission" date="2022-08" db="EMBL/GenBank/DDBJ databases">
        <authorList>
            <person name="Kallberg Y."/>
            <person name="Tangrot J."/>
            <person name="Rosling A."/>
        </authorList>
    </citation>
    <scope>NUCLEOTIDE SEQUENCE</scope>
    <source>
        <strain evidence="1">Wild A</strain>
    </source>
</reference>
<accession>A0A9W4WRC8</accession>
<protein>
    <submittedName>
        <fullName evidence="1">17571_t:CDS:1</fullName>
    </submittedName>
</protein>
<dbReference type="AlphaFoldDB" id="A0A9W4WRC8"/>
<dbReference type="Proteomes" id="UP001153678">
    <property type="component" value="Unassembled WGS sequence"/>
</dbReference>
<dbReference type="InterPro" id="IPR027796">
    <property type="entry name" value="OTT_1508_deam-like"/>
</dbReference>
<name>A0A9W4WRC8_9GLOM</name>
<sequence>MDMCSKKSKVIERRRKVYTDKTTQQRQQLDGNDVKQRIYLHAEMEFIAVSKRCCYLCELYIDFAQRHGYDIKVSGNHKKIYSGWKLPNVNFKIEALRYILENRKEQDKTLIPKVVEIVQIKKIMII</sequence>
<evidence type="ECO:0000313" key="1">
    <source>
        <dbReference type="EMBL" id="CAI2173187.1"/>
    </source>
</evidence>
<dbReference type="OrthoDB" id="4851849at2759"/>
<comment type="caution">
    <text evidence="1">The sequence shown here is derived from an EMBL/GenBank/DDBJ whole genome shotgun (WGS) entry which is preliminary data.</text>
</comment>